<reference evidence="1" key="2">
    <citation type="journal article" date="2023" name="IMA Fungus">
        <title>Comparative genomic study of the Penicillium genus elucidates a diverse pangenome and 15 lateral gene transfer events.</title>
        <authorList>
            <person name="Petersen C."/>
            <person name="Sorensen T."/>
            <person name="Nielsen M.R."/>
            <person name="Sondergaard T.E."/>
            <person name="Sorensen J.L."/>
            <person name="Fitzpatrick D.A."/>
            <person name="Frisvad J.C."/>
            <person name="Nielsen K.L."/>
        </authorList>
    </citation>
    <scope>NUCLEOTIDE SEQUENCE</scope>
    <source>
        <strain evidence="1">IBT 29677</strain>
    </source>
</reference>
<accession>A0A9W9W2V4</accession>
<dbReference type="GeneID" id="81369281"/>
<name>A0A9W9W2V4_9EURO</name>
<proteinExistence type="predicted"/>
<gene>
    <name evidence="1" type="ORF">N7509_005664</name>
</gene>
<comment type="caution">
    <text evidence="1">The sequence shown here is derived from an EMBL/GenBank/DDBJ whole genome shotgun (WGS) entry which is preliminary data.</text>
</comment>
<dbReference type="EMBL" id="JAPZBU010000006">
    <property type="protein sequence ID" value="KAJ5397551.1"/>
    <property type="molecule type" value="Genomic_DNA"/>
</dbReference>
<keyword evidence="2" id="KW-1185">Reference proteome</keyword>
<evidence type="ECO:0000313" key="2">
    <source>
        <dbReference type="Proteomes" id="UP001147747"/>
    </source>
</evidence>
<protein>
    <submittedName>
        <fullName evidence="1">Uncharacterized protein</fullName>
    </submittedName>
</protein>
<reference evidence="1" key="1">
    <citation type="submission" date="2022-12" db="EMBL/GenBank/DDBJ databases">
        <authorList>
            <person name="Petersen C."/>
        </authorList>
    </citation>
    <scope>NUCLEOTIDE SEQUENCE</scope>
    <source>
        <strain evidence="1">IBT 29677</strain>
    </source>
</reference>
<sequence length="61" mass="6732">MTTASFPPNRSGYALKQTKRPYLTVPAFQAASNSPGALRWYGLDSAREARPRYPNRGSSTL</sequence>
<dbReference type="Proteomes" id="UP001147747">
    <property type="component" value="Unassembled WGS sequence"/>
</dbReference>
<dbReference type="AlphaFoldDB" id="A0A9W9W2V4"/>
<dbReference type="RefSeq" id="XP_056489603.1">
    <property type="nucleotide sequence ID" value="XM_056630301.1"/>
</dbReference>
<evidence type="ECO:0000313" key="1">
    <source>
        <dbReference type="EMBL" id="KAJ5397551.1"/>
    </source>
</evidence>
<organism evidence="1 2">
    <name type="scientific">Penicillium cosmopolitanum</name>
    <dbReference type="NCBI Taxonomy" id="1131564"/>
    <lineage>
        <taxon>Eukaryota</taxon>
        <taxon>Fungi</taxon>
        <taxon>Dikarya</taxon>
        <taxon>Ascomycota</taxon>
        <taxon>Pezizomycotina</taxon>
        <taxon>Eurotiomycetes</taxon>
        <taxon>Eurotiomycetidae</taxon>
        <taxon>Eurotiales</taxon>
        <taxon>Aspergillaceae</taxon>
        <taxon>Penicillium</taxon>
    </lineage>
</organism>